<dbReference type="OrthoDB" id="4494979at2"/>
<organism evidence="1 2">
    <name type="scientific">Centipeda periodontii DSM 2778</name>
    <dbReference type="NCBI Taxonomy" id="888060"/>
    <lineage>
        <taxon>Bacteria</taxon>
        <taxon>Bacillati</taxon>
        <taxon>Bacillota</taxon>
        <taxon>Negativicutes</taxon>
        <taxon>Selenomonadales</taxon>
        <taxon>Selenomonadaceae</taxon>
        <taxon>Centipeda</taxon>
    </lineage>
</organism>
<comment type="caution">
    <text evidence="1">The sequence shown here is derived from an EMBL/GenBank/DDBJ whole genome shotgun (WGS) entry which is preliminary data.</text>
</comment>
<proteinExistence type="predicted"/>
<accession>F5RKS3</accession>
<dbReference type="Proteomes" id="UP000004067">
    <property type="component" value="Unassembled WGS sequence"/>
</dbReference>
<sequence>MTKRLPNGHLCSPQLEDMAPFLPEEELKRNMYVPLVLEKDHTQGRIL</sequence>
<reference evidence="1 2" key="1">
    <citation type="submission" date="2011-04" db="EMBL/GenBank/DDBJ databases">
        <authorList>
            <person name="Muzny D."/>
            <person name="Qin X."/>
            <person name="Deng J."/>
            <person name="Jiang H."/>
            <person name="Liu Y."/>
            <person name="Qu J."/>
            <person name="Song X.-Z."/>
            <person name="Zhang L."/>
            <person name="Thornton R."/>
            <person name="Coyle M."/>
            <person name="Francisco L."/>
            <person name="Jackson L."/>
            <person name="Javaid M."/>
            <person name="Korchina V."/>
            <person name="Kovar C."/>
            <person name="Mata R."/>
            <person name="Mathew T."/>
            <person name="Ngo R."/>
            <person name="Nguyen L."/>
            <person name="Nguyen N."/>
            <person name="Okwuonu G."/>
            <person name="Ongeri F."/>
            <person name="Pham C."/>
            <person name="Simmons D."/>
            <person name="Wilczek-Boney K."/>
            <person name="Hale W."/>
            <person name="Jakkamsetti A."/>
            <person name="Pham P."/>
            <person name="Ruth R."/>
            <person name="San Lucas F."/>
            <person name="Warren J."/>
            <person name="Zhang J."/>
            <person name="Zhao Z."/>
            <person name="Zhou C."/>
            <person name="Zhu D."/>
            <person name="Lee S."/>
            <person name="Bess C."/>
            <person name="Blankenburg K."/>
            <person name="Forbes L."/>
            <person name="Fu Q."/>
            <person name="Gubbala S."/>
            <person name="Hirani K."/>
            <person name="Jayaseelan J.C."/>
            <person name="Lara F."/>
            <person name="Munidasa M."/>
            <person name="Palculict T."/>
            <person name="Patil S."/>
            <person name="Pu L.-L."/>
            <person name="Saada N."/>
            <person name="Tang L."/>
            <person name="Weissenberger G."/>
            <person name="Zhu Y."/>
            <person name="Hemphill L."/>
            <person name="Shang Y."/>
            <person name="Youmans B."/>
            <person name="Ayvaz T."/>
            <person name="Ross M."/>
            <person name="Santibanez J."/>
            <person name="Aqrawi P."/>
            <person name="Gross S."/>
            <person name="Joshi V."/>
            <person name="Fowler G."/>
            <person name="Nazareth L."/>
            <person name="Reid J."/>
            <person name="Worley K."/>
            <person name="Petrosino J."/>
            <person name="Highlander S."/>
            <person name="Gibbs R."/>
        </authorList>
    </citation>
    <scope>NUCLEOTIDE SEQUENCE [LARGE SCALE GENOMIC DNA]</scope>
    <source>
        <strain evidence="1 2">DSM 2778</strain>
    </source>
</reference>
<evidence type="ECO:0000313" key="1">
    <source>
        <dbReference type="EMBL" id="EGK60868.1"/>
    </source>
</evidence>
<dbReference type="EMBL" id="AFHQ01000026">
    <property type="protein sequence ID" value="EGK60868.1"/>
    <property type="molecule type" value="Genomic_DNA"/>
</dbReference>
<dbReference type="AlphaFoldDB" id="F5RKS3"/>
<keyword evidence="1" id="KW-0808">Transferase</keyword>
<dbReference type="EC" id="2.2.1.6" evidence="1"/>
<gene>
    <name evidence="1" type="primary">ilvB2</name>
    <name evidence="1" type="ORF">HMPREF9081_0870</name>
</gene>
<protein>
    <submittedName>
        <fullName evidence="1">Acetolactate synthase large subunit</fullName>
        <ecNumber evidence="1">2.2.1.6</ecNumber>
    </submittedName>
</protein>
<name>F5RKS3_9FIRM</name>
<dbReference type="GO" id="GO:0003984">
    <property type="term" value="F:acetolactate synthase activity"/>
    <property type="evidence" value="ECO:0007669"/>
    <property type="project" value="UniProtKB-EC"/>
</dbReference>
<dbReference type="STRING" id="888060.HMPREF9081_0870"/>
<evidence type="ECO:0000313" key="2">
    <source>
        <dbReference type="Proteomes" id="UP000004067"/>
    </source>
</evidence>
<keyword evidence="2" id="KW-1185">Reference proteome</keyword>
<dbReference type="HOGENOM" id="CLU_3166095_0_0_9"/>